<protein>
    <recommendedName>
        <fullName evidence="1">Thioredoxin-like fold domain-containing protein</fullName>
    </recommendedName>
</protein>
<reference evidence="2 3" key="1">
    <citation type="submission" date="2014-03" db="EMBL/GenBank/DDBJ databases">
        <title>Draft genome of the hookworm Oesophagostomum dentatum.</title>
        <authorList>
            <person name="Mitreva M."/>
        </authorList>
    </citation>
    <scope>NUCLEOTIDE SEQUENCE [LARGE SCALE GENOMIC DNA]</scope>
    <source>
        <strain evidence="2 3">OD-Hann</strain>
    </source>
</reference>
<name>A0A0B1SZB2_OESDE</name>
<dbReference type="InterPro" id="IPR012336">
    <property type="entry name" value="Thioredoxin-like_fold"/>
</dbReference>
<accession>A0A0B1SZB2</accession>
<dbReference type="GO" id="GO:0005737">
    <property type="term" value="C:cytoplasm"/>
    <property type="evidence" value="ECO:0007669"/>
    <property type="project" value="TreeGrafter"/>
</dbReference>
<proteinExistence type="predicted"/>
<feature type="domain" description="Thioredoxin-like fold" evidence="1">
    <location>
        <begin position="57"/>
        <end position="137"/>
    </location>
</feature>
<dbReference type="SUPFAM" id="SSF52833">
    <property type="entry name" value="Thioredoxin-like"/>
    <property type="match status" value="1"/>
</dbReference>
<dbReference type="Pfam" id="PF17172">
    <property type="entry name" value="GST_N_4"/>
    <property type="match status" value="1"/>
</dbReference>
<dbReference type="PANTHER" id="PTHR12289">
    <property type="entry name" value="METAXIN RELATED"/>
    <property type="match status" value="1"/>
</dbReference>
<dbReference type="InterPro" id="IPR050931">
    <property type="entry name" value="Mito_Protein_Transport_Metaxin"/>
</dbReference>
<dbReference type="EMBL" id="KN553152">
    <property type="protein sequence ID" value="KHJ90324.1"/>
    <property type="molecule type" value="Genomic_DNA"/>
</dbReference>
<dbReference type="InterPro" id="IPR036249">
    <property type="entry name" value="Thioredoxin-like_sf"/>
</dbReference>
<organism evidence="2 3">
    <name type="scientific">Oesophagostomum dentatum</name>
    <name type="common">Nodular worm</name>
    <dbReference type="NCBI Taxonomy" id="61180"/>
    <lineage>
        <taxon>Eukaryota</taxon>
        <taxon>Metazoa</taxon>
        <taxon>Ecdysozoa</taxon>
        <taxon>Nematoda</taxon>
        <taxon>Chromadorea</taxon>
        <taxon>Rhabditida</taxon>
        <taxon>Rhabditina</taxon>
        <taxon>Rhabditomorpha</taxon>
        <taxon>Strongyloidea</taxon>
        <taxon>Strongylidae</taxon>
        <taxon>Oesophagostomum</taxon>
    </lineage>
</organism>
<dbReference type="OrthoDB" id="5809458at2759"/>
<sequence>MVCLACVALWATIGLIVYKFFFSNKNGKKEVQKKDWKKDTVYLYQFPRSKYVPNVSPFCLKVETFLKANKIPYEVCSLVMGRSQYGLLPFVELNGEHIADSQIIINRLSKHFDVKALSSPKDEAIARAVDRMVDTHTFL</sequence>
<dbReference type="CDD" id="cd03080">
    <property type="entry name" value="GST_N_Metaxin_like"/>
    <property type="match status" value="1"/>
</dbReference>
<evidence type="ECO:0000259" key="1">
    <source>
        <dbReference type="Pfam" id="PF17172"/>
    </source>
</evidence>
<evidence type="ECO:0000313" key="2">
    <source>
        <dbReference type="EMBL" id="KHJ90324.1"/>
    </source>
</evidence>
<dbReference type="Proteomes" id="UP000053660">
    <property type="component" value="Unassembled WGS sequence"/>
</dbReference>
<keyword evidence="3" id="KW-1185">Reference proteome</keyword>
<dbReference type="Gene3D" id="3.40.30.10">
    <property type="entry name" value="Glutaredoxin"/>
    <property type="match status" value="1"/>
</dbReference>
<dbReference type="PANTHER" id="PTHR12289:SF32">
    <property type="entry name" value="GST_C_6 DOMAIN-CONTAINING PROTEIN"/>
    <property type="match status" value="1"/>
</dbReference>
<evidence type="ECO:0000313" key="3">
    <source>
        <dbReference type="Proteomes" id="UP000053660"/>
    </source>
</evidence>
<gene>
    <name evidence="2" type="ORF">OESDEN_09833</name>
</gene>
<dbReference type="AlphaFoldDB" id="A0A0B1SZB2"/>